<dbReference type="OrthoDB" id="71242at2157"/>
<keyword evidence="1" id="KW-0472">Membrane</keyword>
<dbReference type="GeneID" id="10822678"/>
<dbReference type="EMBL" id="CP002101">
    <property type="protein sequence ID" value="AEH60908.1"/>
    <property type="molecule type" value="Genomic_DNA"/>
</dbReference>
<evidence type="ECO:0000313" key="3">
    <source>
        <dbReference type="Proteomes" id="UP000006622"/>
    </source>
</evidence>
<dbReference type="KEGG" id="mzh:Mzhil_1051"/>
<proteinExistence type="predicted"/>
<feature type="transmembrane region" description="Helical" evidence="1">
    <location>
        <begin position="6"/>
        <end position="23"/>
    </location>
</feature>
<name>F7XLY0_METZD</name>
<keyword evidence="1" id="KW-1133">Transmembrane helix</keyword>
<evidence type="ECO:0000313" key="2">
    <source>
        <dbReference type="EMBL" id="AEH60908.1"/>
    </source>
</evidence>
<sequence length="103" mass="11511">MVVASVGLITFLGTLMIANTLSESKRIDKGEMRKAITASFIVVYLTILSILTLMDDVITDTELTKTIIGHFTYVVGLIIVFYFGSRVAEEYIEKEKLNSKNDK</sequence>
<dbReference type="HOGENOM" id="CLU_2257426_0_0_2"/>
<gene>
    <name evidence="2" type="ordered locus">Mzhil_1051</name>
</gene>
<evidence type="ECO:0000256" key="1">
    <source>
        <dbReference type="SAM" id="Phobius"/>
    </source>
</evidence>
<dbReference type="RefSeq" id="WP_013898346.1">
    <property type="nucleotide sequence ID" value="NC_015676.1"/>
</dbReference>
<organism evidence="2 3">
    <name type="scientific">Methanosalsum zhilinae (strain DSM 4017 / NBRC 107636 / OCM 62 / WeN5)</name>
    <name type="common">Methanohalophilus zhilinae</name>
    <dbReference type="NCBI Taxonomy" id="679901"/>
    <lineage>
        <taxon>Archaea</taxon>
        <taxon>Methanobacteriati</taxon>
        <taxon>Methanobacteriota</taxon>
        <taxon>Stenosarchaea group</taxon>
        <taxon>Methanomicrobia</taxon>
        <taxon>Methanosarcinales</taxon>
        <taxon>Methanosarcinaceae</taxon>
        <taxon>Methanosalsum</taxon>
    </lineage>
</organism>
<reference evidence="2 3" key="1">
    <citation type="submission" date="2010-07" db="EMBL/GenBank/DDBJ databases">
        <title>The complete genome of Methanosalsum zhilinae DSM 4017.</title>
        <authorList>
            <consortium name="US DOE Joint Genome Institute (JGI-PGF)"/>
            <person name="Lucas S."/>
            <person name="Copeland A."/>
            <person name="Lapidus A."/>
            <person name="Glavina del Rio T."/>
            <person name="Dalin E."/>
            <person name="Tice H."/>
            <person name="Bruce D."/>
            <person name="Goodwin L."/>
            <person name="Pitluck S."/>
            <person name="Kyrpides N."/>
            <person name="Mavromatis K."/>
            <person name="Ovchinnikova G."/>
            <person name="Daligault H."/>
            <person name="Detter J.C."/>
            <person name="Han C."/>
            <person name="Tapia R."/>
            <person name="Larimer F."/>
            <person name="Land M."/>
            <person name="Hauser L."/>
            <person name="Markowitz V."/>
            <person name="Cheng J.-F."/>
            <person name="Hugenholtz P."/>
            <person name="Woyke T."/>
            <person name="Wu D."/>
            <person name="Spring S."/>
            <person name="Schueler E."/>
            <person name="Brambilla E."/>
            <person name="Klenk H.-P."/>
            <person name="Eisen J.A."/>
        </authorList>
    </citation>
    <scope>NUCLEOTIDE SEQUENCE [LARGE SCALE GENOMIC DNA]</scope>
    <source>
        <strain evidence="3">DSM 4017 / NBRC 107636 / OCM 62 / WeN5</strain>
    </source>
</reference>
<feature type="transmembrane region" description="Helical" evidence="1">
    <location>
        <begin position="35"/>
        <end position="54"/>
    </location>
</feature>
<feature type="transmembrane region" description="Helical" evidence="1">
    <location>
        <begin position="66"/>
        <end position="84"/>
    </location>
</feature>
<keyword evidence="1" id="KW-0812">Transmembrane</keyword>
<accession>F7XLY0</accession>
<dbReference type="AlphaFoldDB" id="F7XLY0"/>
<dbReference type="Proteomes" id="UP000006622">
    <property type="component" value="Chromosome"/>
</dbReference>
<protein>
    <submittedName>
        <fullName evidence="2">Uncharacterized protein</fullName>
    </submittedName>
</protein>
<keyword evidence="3" id="KW-1185">Reference proteome</keyword>